<dbReference type="PROSITE" id="PS51918">
    <property type="entry name" value="RADICAL_SAM"/>
    <property type="match status" value="1"/>
</dbReference>
<keyword evidence="7" id="KW-0411">Iron-sulfur</keyword>
<evidence type="ECO:0000313" key="10">
    <source>
        <dbReference type="EMBL" id="ADH87076.1"/>
    </source>
</evidence>
<dbReference type="OrthoDB" id="9762608at2"/>
<dbReference type="KEGG" id="dak:DaAHT2_2411"/>
<name>D6Z043_DESAT</name>
<keyword evidence="6" id="KW-0408">Iron</keyword>
<dbReference type="InterPro" id="IPR036724">
    <property type="entry name" value="Cobalamin-bd_sf"/>
</dbReference>
<dbReference type="InterPro" id="IPR006638">
    <property type="entry name" value="Elp3/MiaA/NifB-like_rSAM"/>
</dbReference>
<protein>
    <submittedName>
        <fullName evidence="10">Radical SAM domain protein</fullName>
    </submittedName>
</protein>
<reference evidence="11" key="1">
    <citation type="submission" date="2010-02" db="EMBL/GenBank/DDBJ databases">
        <title>Complete sequence of Desulfurivibrio alkaliphilus AHT2.</title>
        <authorList>
            <consortium name="US DOE Joint Genome Institute"/>
            <person name="Pitluck S."/>
            <person name="Chertkov O."/>
            <person name="Detter J.C."/>
            <person name="Han C."/>
            <person name="Tapia R."/>
            <person name="Larimer F."/>
            <person name="Land M."/>
            <person name="Hauser L."/>
            <person name="Kyrpides N."/>
            <person name="Mikhailova N."/>
            <person name="Sorokin D.Y."/>
            <person name="Muyzer G."/>
            <person name="Woyke T."/>
        </authorList>
    </citation>
    <scope>NUCLEOTIDE SEQUENCE [LARGE SCALE GENOMIC DNA]</scope>
    <source>
        <strain evidence="11">DSM 19089 / UNIQEM U267 / AHT2</strain>
    </source>
</reference>
<keyword evidence="2" id="KW-0489">Methyltransferase</keyword>
<dbReference type="GO" id="GO:0046872">
    <property type="term" value="F:metal ion binding"/>
    <property type="evidence" value="ECO:0007669"/>
    <property type="project" value="UniProtKB-KW"/>
</dbReference>
<sequence>MKCALIIPPWLPEEIFSSKTAGSQINYWQPLGTLYVAAALQQAGHEVRFLNGAFLPHQEIMAGVAEFAPEFIGLYSTTFGWDKAKKMATALRQAGFNGALAVGGPFPIALPEKCLTECPELDVVVTGEGEETVVELLEMLAGSPVTTDGGNGDRPWPDLGDIKGLAWRRGQEIVLNPPRPLITDLDALPFPARELLGEIDDYVPPPATYKRRPVAVIITSRGCNRHCLYCFQIDKSRKSGIRYRSVDNVMAEIRHCLAQGYREIKFIDDTLAADYQRAMELARRIKEEQLDFTWFASACVNQVDLPLLKAFKEAGCWAILFGAESGVQKDLNTIRKGITPGQIKKAVAAAKEAGITVYTPFIFGIPGQTFEDGLKSIEFALELDPDIANFHALTPFPGTELWDNLDQYGTVSHDLSEYTYQGAAFIPYSMTREEIAELRRLAFKRFYSRPKFLWRRLLALRSIHDLKAAVNGAKSLFWLLIGDRIFHRSKDK</sequence>
<dbReference type="CDD" id="cd02068">
    <property type="entry name" value="radical_SAM_B12_BD"/>
    <property type="match status" value="1"/>
</dbReference>
<evidence type="ECO:0000256" key="4">
    <source>
        <dbReference type="ARBA" id="ARBA00022691"/>
    </source>
</evidence>
<dbReference type="InterPro" id="IPR058240">
    <property type="entry name" value="rSAM_sf"/>
</dbReference>
<dbReference type="EMBL" id="CP001940">
    <property type="protein sequence ID" value="ADH87076.1"/>
    <property type="molecule type" value="Genomic_DNA"/>
</dbReference>
<dbReference type="AlphaFoldDB" id="D6Z043"/>
<dbReference type="Pfam" id="PF04055">
    <property type="entry name" value="Radical_SAM"/>
    <property type="match status" value="1"/>
</dbReference>
<dbReference type="InParanoid" id="D6Z043"/>
<evidence type="ECO:0000259" key="9">
    <source>
        <dbReference type="PROSITE" id="PS51918"/>
    </source>
</evidence>
<dbReference type="InterPro" id="IPR007197">
    <property type="entry name" value="rSAM"/>
</dbReference>
<gene>
    <name evidence="10" type="ordered locus">DaAHT2_2411</name>
</gene>
<feature type="domain" description="B12-binding" evidence="8">
    <location>
        <begin position="12"/>
        <end position="147"/>
    </location>
</feature>
<dbReference type="SFLD" id="SFLDS00029">
    <property type="entry name" value="Radical_SAM"/>
    <property type="match status" value="1"/>
</dbReference>
<evidence type="ECO:0000256" key="5">
    <source>
        <dbReference type="ARBA" id="ARBA00022723"/>
    </source>
</evidence>
<dbReference type="SFLD" id="SFLDG01123">
    <property type="entry name" value="methyltransferase_(Class_B)"/>
    <property type="match status" value="1"/>
</dbReference>
<dbReference type="InterPro" id="IPR006158">
    <property type="entry name" value="Cobalamin-bd"/>
</dbReference>
<keyword evidence="3" id="KW-0808">Transferase</keyword>
<dbReference type="InterPro" id="IPR051198">
    <property type="entry name" value="BchE-like"/>
</dbReference>
<accession>D6Z043</accession>
<dbReference type="STRING" id="589865.DaAHT2_2411"/>
<dbReference type="GO" id="GO:0051539">
    <property type="term" value="F:4 iron, 4 sulfur cluster binding"/>
    <property type="evidence" value="ECO:0007669"/>
    <property type="project" value="UniProtKB-KW"/>
</dbReference>
<evidence type="ECO:0000313" key="11">
    <source>
        <dbReference type="Proteomes" id="UP000001508"/>
    </source>
</evidence>
<evidence type="ECO:0000256" key="2">
    <source>
        <dbReference type="ARBA" id="ARBA00022603"/>
    </source>
</evidence>
<dbReference type="Pfam" id="PF02310">
    <property type="entry name" value="B12-binding"/>
    <property type="match status" value="1"/>
</dbReference>
<comment type="cofactor">
    <cofactor evidence="1">
        <name>[4Fe-4S] cluster</name>
        <dbReference type="ChEBI" id="CHEBI:49883"/>
    </cofactor>
</comment>
<dbReference type="PROSITE" id="PS51332">
    <property type="entry name" value="B12_BINDING"/>
    <property type="match status" value="1"/>
</dbReference>
<dbReference type="Gene3D" id="3.40.50.280">
    <property type="entry name" value="Cobalamin-binding domain"/>
    <property type="match status" value="1"/>
</dbReference>
<keyword evidence="4" id="KW-0949">S-adenosyl-L-methionine</keyword>
<keyword evidence="5" id="KW-0479">Metal-binding</keyword>
<dbReference type="SMART" id="SM00729">
    <property type="entry name" value="Elp3"/>
    <property type="match status" value="1"/>
</dbReference>
<dbReference type="PANTHER" id="PTHR43409:SF7">
    <property type="entry name" value="BLL1977 PROTEIN"/>
    <property type="match status" value="1"/>
</dbReference>
<dbReference type="CDD" id="cd01335">
    <property type="entry name" value="Radical_SAM"/>
    <property type="match status" value="1"/>
</dbReference>
<dbReference type="Proteomes" id="UP000001508">
    <property type="component" value="Chromosome"/>
</dbReference>
<dbReference type="HOGENOM" id="CLU_021572_4_3_7"/>
<dbReference type="SFLD" id="SFLDG01082">
    <property type="entry name" value="B12-binding_domain_containing"/>
    <property type="match status" value="1"/>
</dbReference>
<dbReference type="InterPro" id="IPR023404">
    <property type="entry name" value="rSAM_horseshoe"/>
</dbReference>
<feature type="domain" description="Radical SAM core" evidence="9">
    <location>
        <begin position="209"/>
        <end position="445"/>
    </location>
</feature>
<evidence type="ECO:0000256" key="1">
    <source>
        <dbReference type="ARBA" id="ARBA00001966"/>
    </source>
</evidence>
<evidence type="ECO:0000256" key="3">
    <source>
        <dbReference type="ARBA" id="ARBA00022679"/>
    </source>
</evidence>
<evidence type="ECO:0000256" key="6">
    <source>
        <dbReference type="ARBA" id="ARBA00023004"/>
    </source>
</evidence>
<evidence type="ECO:0000256" key="7">
    <source>
        <dbReference type="ARBA" id="ARBA00023014"/>
    </source>
</evidence>
<dbReference type="InterPro" id="IPR034466">
    <property type="entry name" value="Methyltransferase_Class_B"/>
</dbReference>
<dbReference type="SUPFAM" id="SSF102114">
    <property type="entry name" value="Radical SAM enzymes"/>
    <property type="match status" value="1"/>
</dbReference>
<dbReference type="GO" id="GO:0031419">
    <property type="term" value="F:cobalamin binding"/>
    <property type="evidence" value="ECO:0007669"/>
    <property type="project" value="InterPro"/>
</dbReference>
<evidence type="ECO:0000259" key="8">
    <source>
        <dbReference type="PROSITE" id="PS51332"/>
    </source>
</evidence>
<proteinExistence type="predicted"/>
<dbReference type="Gene3D" id="3.80.30.20">
    <property type="entry name" value="tm_1862 like domain"/>
    <property type="match status" value="1"/>
</dbReference>
<keyword evidence="11" id="KW-1185">Reference proteome</keyword>
<dbReference type="SUPFAM" id="SSF52242">
    <property type="entry name" value="Cobalamin (vitamin B12)-binding domain"/>
    <property type="match status" value="1"/>
</dbReference>
<organism evidence="10 11">
    <name type="scientific">Desulfurivibrio alkaliphilus (strain DSM 19089 / UNIQEM U267 / AHT2)</name>
    <dbReference type="NCBI Taxonomy" id="589865"/>
    <lineage>
        <taxon>Bacteria</taxon>
        <taxon>Pseudomonadati</taxon>
        <taxon>Thermodesulfobacteriota</taxon>
        <taxon>Desulfobulbia</taxon>
        <taxon>Desulfobulbales</taxon>
        <taxon>Desulfobulbaceae</taxon>
        <taxon>Desulfurivibrio</taxon>
    </lineage>
</organism>
<dbReference type="PANTHER" id="PTHR43409">
    <property type="entry name" value="ANAEROBIC MAGNESIUM-PROTOPORPHYRIN IX MONOMETHYL ESTER CYCLASE-RELATED"/>
    <property type="match status" value="1"/>
</dbReference>
<dbReference type="eggNOG" id="COG1032">
    <property type="taxonomic scope" value="Bacteria"/>
</dbReference>
<dbReference type="GO" id="GO:0003824">
    <property type="term" value="F:catalytic activity"/>
    <property type="evidence" value="ECO:0007669"/>
    <property type="project" value="InterPro"/>
</dbReference>
<dbReference type="RefSeq" id="WP_013164588.1">
    <property type="nucleotide sequence ID" value="NC_014216.1"/>
</dbReference>